<proteinExistence type="predicted"/>
<sequence length="99" mass="11093">MARAARLSGDEPDDEEYKEFLQLMRAEKGGADELSWTDRGKAWVERFISRVGFPGILLFASIPNPLFDLAGEYSFSRFSEYFYSTFVGTGSTVAEACCI</sequence>
<accession>A0A3P7IJV7</accession>
<name>A0A3P7IJV7_STRVU</name>
<dbReference type="AlphaFoldDB" id="A0A3P7IJV7"/>
<dbReference type="Proteomes" id="UP000270094">
    <property type="component" value="Unassembled WGS sequence"/>
</dbReference>
<keyword evidence="2" id="KW-1185">Reference proteome</keyword>
<dbReference type="EMBL" id="UYYB01030670">
    <property type="protein sequence ID" value="VDM73441.1"/>
    <property type="molecule type" value="Genomic_DNA"/>
</dbReference>
<organism evidence="1 2">
    <name type="scientific">Strongylus vulgaris</name>
    <name type="common">Blood worm</name>
    <dbReference type="NCBI Taxonomy" id="40348"/>
    <lineage>
        <taxon>Eukaryota</taxon>
        <taxon>Metazoa</taxon>
        <taxon>Ecdysozoa</taxon>
        <taxon>Nematoda</taxon>
        <taxon>Chromadorea</taxon>
        <taxon>Rhabditida</taxon>
        <taxon>Rhabditina</taxon>
        <taxon>Rhabditomorpha</taxon>
        <taxon>Strongyloidea</taxon>
        <taxon>Strongylidae</taxon>
        <taxon>Strongylus</taxon>
    </lineage>
</organism>
<reference evidence="1 2" key="1">
    <citation type="submission" date="2018-11" db="EMBL/GenBank/DDBJ databases">
        <authorList>
            <consortium name="Pathogen Informatics"/>
        </authorList>
    </citation>
    <scope>NUCLEOTIDE SEQUENCE [LARGE SCALE GENOMIC DNA]</scope>
</reference>
<dbReference type="OrthoDB" id="2016540at2759"/>
<gene>
    <name evidence="1" type="ORF">SVUK_LOCUS8439</name>
</gene>
<evidence type="ECO:0000313" key="2">
    <source>
        <dbReference type="Proteomes" id="UP000270094"/>
    </source>
</evidence>
<protein>
    <submittedName>
        <fullName evidence="1">Uncharacterized protein</fullName>
    </submittedName>
</protein>
<evidence type="ECO:0000313" key="1">
    <source>
        <dbReference type="EMBL" id="VDM73441.1"/>
    </source>
</evidence>